<organism evidence="2 3">
    <name type="scientific">Aurantiacibacter marinus</name>
    <dbReference type="NCBI Taxonomy" id="874156"/>
    <lineage>
        <taxon>Bacteria</taxon>
        <taxon>Pseudomonadati</taxon>
        <taxon>Pseudomonadota</taxon>
        <taxon>Alphaproteobacteria</taxon>
        <taxon>Sphingomonadales</taxon>
        <taxon>Erythrobacteraceae</taxon>
        <taxon>Aurantiacibacter</taxon>
    </lineage>
</organism>
<feature type="chain" id="PRO_5002589023" evidence="1">
    <location>
        <begin position="22"/>
        <end position="373"/>
    </location>
</feature>
<dbReference type="Gene3D" id="1.25.40.10">
    <property type="entry name" value="Tetratricopeptide repeat domain"/>
    <property type="match status" value="1"/>
</dbReference>
<sequence>MKSRILTALAVAGLLTGGLGACSLIAPDPMEQAREAFEAQDYHAAREEVLRALQVNTSDTAALELLARIQLAMGLGADVPATLERLENAGTLPVDAKLIEAEALLQTGDHALAVAVLEGEDSAESWRLRALAANMAGNVPAAEAAFVSGRSADGDKRKLFVAAANHHLSRGNADAARFAVGQAQQLSPGSIETLFVSARLAQLDGQPNLAARAYLAILDLSPTDRPALLGAIAELDRLGRIDLIPDLIQRGRTAYPQDIEFIYLTASLQAYEGNWQAARDLLQEHESAAAEHDNARGLYGQALLELGQLELARAQIAPLNRRYPDNAAYARVFARILIELGEHSQARSVIRPIATRSDAQPIDRELAQLAARG</sequence>
<name>A0A0H0XPJ2_9SPHN</name>
<dbReference type="STRING" id="874156.GCA_001021555_01412"/>
<dbReference type="PATRIC" id="fig|874156.12.peg.1951"/>
<dbReference type="EMBL" id="LBHU01000002">
    <property type="protein sequence ID" value="KLI63921.1"/>
    <property type="molecule type" value="Genomic_DNA"/>
</dbReference>
<protein>
    <submittedName>
        <fullName evidence="2">Uncharacterized protein</fullName>
    </submittedName>
</protein>
<gene>
    <name evidence="2" type="ORF">AAV99_09510</name>
</gene>
<keyword evidence="3" id="KW-1185">Reference proteome</keyword>
<evidence type="ECO:0000313" key="2">
    <source>
        <dbReference type="EMBL" id="KLI63921.1"/>
    </source>
</evidence>
<comment type="caution">
    <text evidence="2">The sequence shown here is derived from an EMBL/GenBank/DDBJ whole genome shotgun (WGS) entry which is preliminary data.</text>
</comment>
<feature type="signal peptide" evidence="1">
    <location>
        <begin position="1"/>
        <end position="21"/>
    </location>
</feature>
<dbReference type="PROSITE" id="PS51257">
    <property type="entry name" value="PROKAR_LIPOPROTEIN"/>
    <property type="match status" value="1"/>
</dbReference>
<proteinExistence type="predicted"/>
<dbReference type="OrthoDB" id="7403403at2"/>
<dbReference type="Pfam" id="PF14559">
    <property type="entry name" value="TPR_19"/>
    <property type="match status" value="1"/>
</dbReference>
<dbReference type="AlphaFoldDB" id="A0A0H0XPJ2"/>
<accession>A0A0H0XPJ2</accession>
<evidence type="ECO:0000256" key="1">
    <source>
        <dbReference type="SAM" id="SignalP"/>
    </source>
</evidence>
<keyword evidence="1" id="KW-0732">Signal</keyword>
<dbReference type="RefSeq" id="WP_047310202.1">
    <property type="nucleotide sequence ID" value="NZ_LBHU01000002.1"/>
</dbReference>
<dbReference type="InterPro" id="IPR011990">
    <property type="entry name" value="TPR-like_helical_dom_sf"/>
</dbReference>
<evidence type="ECO:0000313" key="3">
    <source>
        <dbReference type="Proteomes" id="UP000053455"/>
    </source>
</evidence>
<dbReference type="Proteomes" id="UP000053455">
    <property type="component" value="Unassembled WGS sequence"/>
</dbReference>
<reference evidence="2 3" key="1">
    <citation type="submission" date="2015-04" db="EMBL/GenBank/DDBJ databases">
        <title>The draft genome sequence of Erythrobacter marinus HWDM-33.</title>
        <authorList>
            <person name="Zhuang L."/>
            <person name="Liu Y."/>
            <person name="Shao Z."/>
        </authorList>
    </citation>
    <scope>NUCLEOTIDE SEQUENCE [LARGE SCALE GENOMIC DNA]</scope>
    <source>
        <strain evidence="2 3">HWDM-33</strain>
    </source>
</reference>
<dbReference type="SUPFAM" id="SSF48452">
    <property type="entry name" value="TPR-like"/>
    <property type="match status" value="2"/>
</dbReference>